<dbReference type="SUPFAM" id="SSF52540">
    <property type="entry name" value="P-loop containing nucleoside triphosphate hydrolases"/>
    <property type="match status" value="1"/>
</dbReference>
<keyword evidence="3" id="KW-0547">Nucleotide-binding</keyword>
<dbReference type="CDD" id="cd03225">
    <property type="entry name" value="ABC_cobalt_CbiO_domain1"/>
    <property type="match status" value="1"/>
</dbReference>
<comment type="caution">
    <text evidence="6">The sequence shown here is derived from an EMBL/GenBank/DDBJ whole genome shotgun (WGS) entry which is preliminary data.</text>
</comment>
<dbReference type="GO" id="GO:0042626">
    <property type="term" value="F:ATPase-coupled transmembrane transporter activity"/>
    <property type="evidence" value="ECO:0007669"/>
    <property type="project" value="TreeGrafter"/>
</dbReference>
<dbReference type="SMART" id="SM00382">
    <property type="entry name" value="AAA"/>
    <property type="match status" value="1"/>
</dbReference>
<accession>A0A9X2HBV8</accession>
<dbReference type="GO" id="GO:0005524">
    <property type="term" value="F:ATP binding"/>
    <property type="evidence" value="ECO:0007669"/>
    <property type="project" value="UniProtKB-KW"/>
</dbReference>
<reference evidence="6" key="1">
    <citation type="submission" date="2022-06" db="EMBL/GenBank/DDBJ databases">
        <title>Rothia sp. isolated from sandalwood seedling.</title>
        <authorList>
            <person name="Tuikhar N."/>
            <person name="Kirdat K."/>
            <person name="Thorat V."/>
            <person name="Swetha P."/>
            <person name="Padma S."/>
            <person name="Sundararaj R."/>
            <person name="Yadav A."/>
        </authorList>
    </citation>
    <scope>NUCLEOTIDE SEQUENCE</scope>
    <source>
        <strain evidence="6">AR01</strain>
    </source>
</reference>
<evidence type="ECO:0000259" key="5">
    <source>
        <dbReference type="PROSITE" id="PS50893"/>
    </source>
</evidence>
<name>A0A9X2HBV8_9MICC</name>
<keyword evidence="4 6" id="KW-0067">ATP-binding</keyword>
<comment type="similarity">
    <text evidence="1">Belongs to the ABC transporter superfamily.</text>
</comment>
<dbReference type="PROSITE" id="PS50893">
    <property type="entry name" value="ABC_TRANSPORTER_2"/>
    <property type="match status" value="1"/>
</dbReference>
<dbReference type="InterPro" id="IPR027417">
    <property type="entry name" value="P-loop_NTPase"/>
</dbReference>
<dbReference type="PANTHER" id="PTHR43553">
    <property type="entry name" value="HEAVY METAL TRANSPORTER"/>
    <property type="match status" value="1"/>
</dbReference>
<keyword evidence="7" id="KW-1185">Reference proteome</keyword>
<proteinExistence type="inferred from homology"/>
<dbReference type="InterPro" id="IPR017871">
    <property type="entry name" value="ABC_transporter-like_CS"/>
</dbReference>
<dbReference type="Gene3D" id="3.40.50.300">
    <property type="entry name" value="P-loop containing nucleotide triphosphate hydrolases"/>
    <property type="match status" value="1"/>
</dbReference>
<dbReference type="InterPro" id="IPR050095">
    <property type="entry name" value="ECF_ABC_transporter_ATP-bd"/>
</dbReference>
<dbReference type="RefSeq" id="WP_254167916.1">
    <property type="nucleotide sequence ID" value="NZ_JANAFB010000036.1"/>
</dbReference>
<evidence type="ECO:0000313" key="7">
    <source>
        <dbReference type="Proteomes" id="UP001139502"/>
    </source>
</evidence>
<evidence type="ECO:0000313" key="6">
    <source>
        <dbReference type="EMBL" id="MCP3426779.1"/>
    </source>
</evidence>
<protein>
    <submittedName>
        <fullName evidence="6">Energy-coupling factor ABC transporter ATP-binding protein</fullName>
    </submittedName>
</protein>
<dbReference type="Proteomes" id="UP001139502">
    <property type="component" value="Unassembled WGS sequence"/>
</dbReference>
<dbReference type="AlphaFoldDB" id="A0A9X2HBV8"/>
<sequence length="290" mass="31767">MSLVSLHDVGFTYAYADRPALREVTLEIEPGLLYGVVGANGSGKSTLCSVLRGVIPHFHPGELTGAASIHGTDLLDWDPGELSRSVGYVFQNPFTQISGIKETVFEEIALGLENLRTDPAEIVERVLEVIDRVGIRHLMTKNPNELSGGQRQLVAFAAIVAMDADFVVIDEPTSQLDPETSEKVFSIIAGLKERGTSIVLVEHKIDLMAEYADRLIVMSRGRVLEEGPTREVLVSPSLDEAEVLRPEVTDLALALERRGDPLPRVPITRAEARELLAPRLEEAPDAHRTH</sequence>
<evidence type="ECO:0000256" key="2">
    <source>
        <dbReference type="ARBA" id="ARBA00022448"/>
    </source>
</evidence>
<dbReference type="GO" id="GO:0043190">
    <property type="term" value="C:ATP-binding cassette (ABC) transporter complex"/>
    <property type="evidence" value="ECO:0007669"/>
    <property type="project" value="TreeGrafter"/>
</dbReference>
<dbReference type="InterPro" id="IPR015856">
    <property type="entry name" value="ABC_transpr_CbiO/EcfA_su"/>
</dbReference>
<evidence type="ECO:0000256" key="3">
    <source>
        <dbReference type="ARBA" id="ARBA00022741"/>
    </source>
</evidence>
<dbReference type="EMBL" id="JANAFB010000036">
    <property type="protein sequence ID" value="MCP3426779.1"/>
    <property type="molecule type" value="Genomic_DNA"/>
</dbReference>
<dbReference type="Pfam" id="PF00005">
    <property type="entry name" value="ABC_tran"/>
    <property type="match status" value="1"/>
</dbReference>
<dbReference type="PROSITE" id="PS00211">
    <property type="entry name" value="ABC_TRANSPORTER_1"/>
    <property type="match status" value="1"/>
</dbReference>
<evidence type="ECO:0000256" key="4">
    <source>
        <dbReference type="ARBA" id="ARBA00022840"/>
    </source>
</evidence>
<dbReference type="PANTHER" id="PTHR43553:SF24">
    <property type="entry name" value="ENERGY-COUPLING FACTOR TRANSPORTER ATP-BINDING PROTEIN ECFA1"/>
    <property type="match status" value="1"/>
</dbReference>
<feature type="domain" description="ABC transporter" evidence="5">
    <location>
        <begin position="4"/>
        <end position="245"/>
    </location>
</feature>
<organism evidence="6 7">
    <name type="scientific">Rothia santali</name>
    <dbReference type="NCBI Taxonomy" id="2949643"/>
    <lineage>
        <taxon>Bacteria</taxon>
        <taxon>Bacillati</taxon>
        <taxon>Actinomycetota</taxon>
        <taxon>Actinomycetes</taxon>
        <taxon>Micrococcales</taxon>
        <taxon>Micrococcaceae</taxon>
        <taxon>Rothia</taxon>
    </lineage>
</organism>
<dbReference type="GO" id="GO:0016887">
    <property type="term" value="F:ATP hydrolysis activity"/>
    <property type="evidence" value="ECO:0007669"/>
    <property type="project" value="InterPro"/>
</dbReference>
<dbReference type="InterPro" id="IPR003593">
    <property type="entry name" value="AAA+_ATPase"/>
</dbReference>
<gene>
    <name evidence="6" type="ORF">NBM05_12390</name>
</gene>
<evidence type="ECO:0000256" key="1">
    <source>
        <dbReference type="ARBA" id="ARBA00005417"/>
    </source>
</evidence>
<keyword evidence="2" id="KW-0813">Transport</keyword>
<dbReference type="InterPro" id="IPR003439">
    <property type="entry name" value="ABC_transporter-like_ATP-bd"/>
</dbReference>